<organism evidence="3 4">
    <name type="scientific">Actinacidiphila reveromycinica</name>
    <dbReference type="NCBI Taxonomy" id="659352"/>
    <lineage>
        <taxon>Bacteria</taxon>
        <taxon>Bacillati</taxon>
        <taxon>Actinomycetota</taxon>
        <taxon>Actinomycetes</taxon>
        <taxon>Kitasatosporales</taxon>
        <taxon>Streptomycetaceae</taxon>
        <taxon>Actinacidiphila</taxon>
    </lineage>
</organism>
<evidence type="ECO:0000256" key="2">
    <source>
        <dbReference type="SAM" id="SignalP"/>
    </source>
</evidence>
<evidence type="ECO:0000313" key="3">
    <source>
        <dbReference type="EMBL" id="BBG20657.1"/>
    </source>
</evidence>
<name>A0A7R6QBL4_9ACTN</name>
<keyword evidence="2" id="KW-0732">Signal</keyword>
<proteinExistence type="predicted"/>
<reference evidence="3 4" key="1">
    <citation type="journal article" date="2020" name="Sci. Rep.">
        <title>beta-carboline chemical signals induce reveromycin production through a LuxR family regulator in Streptomyces sp. SN-593.</title>
        <authorList>
            <person name="Panthee S."/>
            <person name="Kito N."/>
            <person name="Hayashi T."/>
            <person name="Shimizu T."/>
            <person name="Ishikawa J."/>
            <person name="Hamamoto H."/>
            <person name="Osada H."/>
            <person name="Takahashi S."/>
        </authorList>
    </citation>
    <scope>NUCLEOTIDE SEQUENCE [LARGE SCALE GENOMIC DNA]</scope>
    <source>
        <strain evidence="3 4">SN-593</strain>
        <plasmid evidence="3 4">pRVR1</plasmid>
    </source>
</reference>
<keyword evidence="4" id="KW-1185">Reference proteome</keyword>
<keyword evidence="3" id="KW-0614">Plasmid</keyword>
<gene>
    <name evidence="3" type="ORF">RVR_P128</name>
</gene>
<accession>A0A7R6QBL4</accession>
<dbReference type="EMBL" id="AP018366">
    <property type="protein sequence ID" value="BBG20657.1"/>
    <property type="molecule type" value="Genomic_DNA"/>
</dbReference>
<dbReference type="KEGG" id="arev:RVR_P128"/>
<feature type="signal peptide" evidence="2">
    <location>
        <begin position="1"/>
        <end position="24"/>
    </location>
</feature>
<geneLocation type="plasmid" evidence="3 4">
    <name>pRVR1</name>
</geneLocation>
<feature type="compositionally biased region" description="Pro residues" evidence="1">
    <location>
        <begin position="30"/>
        <end position="41"/>
    </location>
</feature>
<sequence length="322" mass="32655">MLTAVRAAGIVTTMLLALSAPATAAWATPTSPPGVDCPPLQPDCNVNAGGTAPPSQRPPSSTGGSGGGTGKKATCTLAGQTIPCYRDGLGWFSSLNDCYWQLMAPQPAADDPLNKDDNGYPADGDTSKGKFYSVTCPDVAGQNRALDGGDYWRATPPPGFGGGPDLAALAQQAVTKMRLEGADVGIAPKPGSKGGSVGLPVWVWNGKGPRTTGPTSASATALGVTVTATATVRDVAWAFGNGTAVTCAFPGVRYTAAYGTRAPDHSAGQCGFAGYSRTGTYTVTATSTWAVHWAGGGQQGDLTTTRTSQVQIRIGEVQVVGE</sequence>
<evidence type="ECO:0000256" key="1">
    <source>
        <dbReference type="SAM" id="MobiDB-lite"/>
    </source>
</evidence>
<feature type="region of interest" description="Disordered" evidence="1">
    <location>
        <begin position="25"/>
        <end position="70"/>
    </location>
</feature>
<protein>
    <recommendedName>
        <fullName evidence="5">ATP/GTP-binding protein</fullName>
    </recommendedName>
</protein>
<dbReference type="AlphaFoldDB" id="A0A7R6QBL4"/>
<evidence type="ECO:0000313" key="4">
    <source>
        <dbReference type="Proteomes" id="UP000595703"/>
    </source>
</evidence>
<evidence type="ECO:0008006" key="5">
    <source>
        <dbReference type="Google" id="ProtNLM"/>
    </source>
</evidence>
<feature type="chain" id="PRO_5039730972" description="ATP/GTP-binding protein" evidence="2">
    <location>
        <begin position="25"/>
        <end position="322"/>
    </location>
</feature>
<dbReference type="Proteomes" id="UP000595703">
    <property type="component" value="Plasmid pRVR1"/>
</dbReference>